<dbReference type="InterPro" id="IPR003945">
    <property type="entry name" value="NU5C-like"/>
</dbReference>
<dbReference type="GO" id="GO:0042773">
    <property type="term" value="P:ATP synthesis coupled electron transport"/>
    <property type="evidence" value="ECO:0007669"/>
    <property type="project" value="InterPro"/>
</dbReference>
<feature type="transmembrane region" description="Helical" evidence="6">
    <location>
        <begin position="142"/>
        <end position="160"/>
    </location>
</feature>
<evidence type="ECO:0000313" key="10">
    <source>
        <dbReference type="Proteomes" id="UP000264120"/>
    </source>
</evidence>
<dbReference type="PANTHER" id="PTHR42829:SF2">
    <property type="entry name" value="NADH-UBIQUINONE OXIDOREDUCTASE CHAIN 5"/>
    <property type="match status" value="1"/>
</dbReference>
<gene>
    <name evidence="9" type="primary">nuoL</name>
    <name evidence="9" type="ORF">CD178_03096</name>
</gene>
<protein>
    <submittedName>
        <fullName evidence="9">NADH-quinone oxidoreductase subunit L</fullName>
        <ecNumber evidence="9">1.6.5.11</ecNumber>
    </submittedName>
</protein>
<accession>A0A347WG47</accession>
<evidence type="ECO:0000259" key="8">
    <source>
        <dbReference type="Pfam" id="PF00662"/>
    </source>
</evidence>
<dbReference type="InterPro" id="IPR001750">
    <property type="entry name" value="ND/Mrp_TM"/>
</dbReference>
<feature type="transmembrane region" description="Helical" evidence="6">
    <location>
        <begin position="274"/>
        <end position="301"/>
    </location>
</feature>
<dbReference type="GO" id="GO:0016020">
    <property type="term" value="C:membrane"/>
    <property type="evidence" value="ECO:0007669"/>
    <property type="project" value="UniProtKB-SubCell"/>
</dbReference>
<dbReference type="KEGG" id="ksc:CD178_03096"/>
<dbReference type="GO" id="GO:0003954">
    <property type="term" value="F:NADH dehydrogenase activity"/>
    <property type="evidence" value="ECO:0007669"/>
    <property type="project" value="TreeGrafter"/>
</dbReference>
<dbReference type="OrthoDB" id="9811798at2"/>
<dbReference type="InterPro" id="IPR018393">
    <property type="entry name" value="NADHpl_OxRdtase_5_subgr"/>
</dbReference>
<dbReference type="RefSeq" id="WP_118963768.1">
    <property type="nucleotide sequence ID" value="NZ_CP023037.1"/>
</dbReference>
<evidence type="ECO:0000256" key="1">
    <source>
        <dbReference type="ARBA" id="ARBA00004127"/>
    </source>
</evidence>
<evidence type="ECO:0000256" key="4">
    <source>
        <dbReference type="ARBA" id="ARBA00023136"/>
    </source>
</evidence>
<dbReference type="EC" id="1.6.5.11" evidence="9"/>
<proteinExistence type="predicted"/>
<dbReference type="GO" id="GO:0008137">
    <property type="term" value="F:NADH dehydrogenase (ubiquinone) activity"/>
    <property type="evidence" value="ECO:0007669"/>
    <property type="project" value="InterPro"/>
</dbReference>
<feature type="transmembrane region" description="Helical" evidence="6">
    <location>
        <begin position="623"/>
        <end position="641"/>
    </location>
</feature>
<feature type="domain" description="NADH:quinone oxidoreductase/Mrp antiporter transmembrane" evidence="7">
    <location>
        <begin position="135"/>
        <end position="413"/>
    </location>
</feature>
<keyword evidence="3 6" id="KW-1133">Transmembrane helix</keyword>
<dbReference type="PANTHER" id="PTHR42829">
    <property type="entry name" value="NADH-UBIQUINONE OXIDOREDUCTASE CHAIN 5"/>
    <property type="match status" value="1"/>
</dbReference>
<feature type="domain" description="NADH-Ubiquinone oxidoreductase (complex I) chain 5 N-terminal" evidence="8">
    <location>
        <begin position="69"/>
        <end position="119"/>
    </location>
</feature>
<dbReference type="GO" id="GO:0015990">
    <property type="term" value="P:electron transport coupled proton transport"/>
    <property type="evidence" value="ECO:0007669"/>
    <property type="project" value="TreeGrafter"/>
</dbReference>
<dbReference type="GO" id="GO:0012505">
    <property type="term" value="C:endomembrane system"/>
    <property type="evidence" value="ECO:0007669"/>
    <property type="project" value="UniProtKB-SubCell"/>
</dbReference>
<feature type="transmembrane region" description="Helical" evidence="6">
    <location>
        <begin position="6"/>
        <end position="26"/>
    </location>
</feature>
<organism evidence="9 10">
    <name type="scientific">Komagataeibacter saccharivorans</name>
    <dbReference type="NCBI Taxonomy" id="265959"/>
    <lineage>
        <taxon>Bacteria</taxon>
        <taxon>Pseudomonadati</taxon>
        <taxon>Pseudomonadota</taxon>
        <taxon>Alphaproteobacteria</taxon>
        <taxon>Acetobacterales</taxon>
        <taxon>Acetobacteraceae</taxon>
        <taxon>Komagataeibacter</taxon>
    </lineage>
</organism>
<evidence type="ECO:0000256" key="6">
    <source>
        <dbReference type="SAM" id="Phobius"/>
    </source>
</evidence>
<feature type="transmembrane region" description="Helical" evidence="6">
    <location>
        <begin position="86"/>
        <end position="106"/>
    </location>
</feature>
<feature type="transmembrane region" description="Helical" evidence="6">
    <location>
        <begin position="211"/>
        <end position="229"/>
    </location>
</feature>
<dbReference type="PRINTS" id="PR01434">
    <property type="entry name" value="NADHDHGNASE5"/>
</dbReference>
<feature type="transmembrane region" description="Helical" evidence="6">
    <location>
        <begin position="181"/>
        <end position="199"/>
    </location>
</feature>
<feature type="transmembrane region" description="Helical" evidence="6">
    <location>
        <begin position="418"/>
        <end position="441"/>
    </location>
</feature>
<sequence>MAALLPLVVVWPLAATVIVFLSAGRIKGRSAGILATGAVGLSAMTGGVLAAGFMSGAVTYPLHVILWEWMRVPGFSATIAFALDPVSLVMIAVVTIVGFLIHLYAIGYMAADPGSARFFGCMTLFVAAMLVLVLASDLLCLFIGWEGVGLCSYLLIGFWYDSPANTAAARKAFYTTRIGDVAMLCGLLLMATATTSLQIDGLLFAVTAGQLSPAVMTGSALLLLTGALAKSAQIPFQSWLPDAMAGPTPTSALIHAATMVTAGVYLLARLHGLFAAAAPVMAIMAAIGMLTLLVAACTALVQSDLKRILAWSTISQLGYMYLALGVGAWQAALFHLVTHACFKALLFLCAGVIIARVDHEQDIFRMGGLRRFMPGVTAAFVIGAGALAALPLVTAGFYSKEMILSAVWRGQPVLTPDFILSGHLLWGGALFGALLTALYIFRCVFLVFYGQEKTVPTGRTPWVMAVPLGCLAFLSVFVGCIEMPGDIAPVHLFTRFVDPAGMAFHPHEPVWLLLAGAITPVAGAGIAWIVWGRSRPVTRAIPETGGGTGDLLPVMPLRFVVRITRYDLPDRLDAAAGWMTRATSRMMMRARRAVVHLAAERTAMVGREGTVVLVRMQNGRVRWYAGWIVAGLGAALAWAMLS</sequence>
<dbReference type="AlphaFoldDB" id="A0A347WG47"/>
<evidence type="ECO:0000256" key="2">
    <source>
        <dbReference type="ARBA" id="ARBA00022692"/>
    </source>
</evidence>
<evidence type="ECO:0000256" key="3">
    <source>
        <dbReference type="ARBA" id="ARBA00022989"/>
    </source>
</evidence>
<dbReference type="NCBIfam" id="NF005141">
    <property type="entry name" value="PRK06590.1"/>
    <property type="match status" value="1"/>
</dbReference>
<dbReference type="InterPro" id="IPR001516">
    <property type="entry name" value="Proton_antipo_N"/>
</dbReference>
<evidence type="ECO:0000256" key="5">
    <source>
        <dbReference type="RuleBase" id="RU000320"/>
    </source>
</evidence>
<keyword evidence="2 5" id="KW-0812">Transmembrane</keyword>
<feature type="transmembrane region" description="Helical" evidence="6">
    <location>
        <begin position="250"/>
        <end position="268"/>
    </location>
</feature>
<dbReference type="EMBL" id="CP023037">
    <property type="protein sequence ID" value="AXY23840.1"/>
    <property type="molecule type" value="Genomic_DNA"/>
</dbReference>
<geneLocation type="plasmid" evidence="9 10">
    <name>unnamed1</name>
</geneLocation>
<dbReference type="Pfam" id="PF00662">
    <property type="entry name" value="Proton_antipo_N"/>
    <property type="match status" value="1"/>
</dbReference>
<feature type="transmembrane region" description="Helical" evidence="6">
    <location>
        <begin position="510"/>
        <end position="531"/>
    </location>
</feature>
<evidence type="ECO:0000313" key="9">
    <source>
        <dbReference type="EMBL" id="AXY23840.1"/>
    </source>
</evidence>
<dbReference type="NCBIfam" id="TIGR01974">
    <property type="entry name" value="NDH_I_L"/>
    <property type="match status" value="1"/>
</dbReference>
<feature type="transmembrane region" description="Helical" evidence="6">
    <location>
        <begin position="376"/>
        <end position="398"/>
    </location>
</feature>
<dbReference type="Proteomes" id="UP000264120">
    <property type="component" value="Plasmid unnamed1"/>
</dbReference>
<evidence type="ECO:0000259" key="7">
    <source>
        <dbReference type="Pfam" id="PF00361"/>
    </source>
</evidence>
<feature type="transmembrane region" description="Helical" evidence="6">
    <location>
        <begin position="118"/>
        <end position="136"/>
    </location>
</feature>
<name>A0A347WG47_9PROT</name>
<comment type="subcellular location">
    <subcellularLocation>
        <location evidence="1">Endomembrane system</location>
        <topology evidence="1">Multi-pass membrane protein</topology>
    </subcellularLocation>
    <subcellularLocation>
        <location evidence="5">Membrane</location>
        <topology evidence="5">Multi-pass membrane protein</topology>
    </subcellularLocation>
</comment>
<feature type="transmembrane region" description="Helical" evidence="6">
    <location>
        <begin position="38"/>
        <end position="66"/>
    </location>
</feature>
<keyword evidence="10" id="KW-1185">Reference proteome</keyword>
<keyword evidence="4 6" id="KW-0472">Membrane</keyword>
<feature type="transmembrane region" description="Helical" evidence="6">
    <location>
        <begin position="308"/>
        <end position="330"/>
    </location>
</feature>
<keyword evidence="9" id="KW-0560">Oxidoreductase</keyword>
<feature type="transmembrane region" description="Helical" evidence="6">
    <location>
        <begin position="462"/>
        <end position="484"/>
    </location>
</feature>
<feature type="transmembrane region" description="Helical" evidence="6">
    <location>
        <begin position="336"/>
        <end position="355"/>
    </location>
</feature>
<reference evidence="9 10" key="1">
    <citation type="submission" date="2017-08" db="EMBL/GenBank/DDBJ databases">
        <title>Complete genome sequence of Gluconacetobacter saccharivorans CV1 isolated from Fermented Vinegar.</title>
        <authorList>
            <person name="Kim S.-Y."/>
        </authorList>
    </citation>
    <scope>NUCLEOTIDE SEQUENCE [LARGE SCALE GENOMIC DNA]</scope>
    <source>
        <strain evidence="9 10">CV1</strain>
        <plasmid evidence="9 10">unnamed1</plasmid>
    </source>
</reference>
<dbReference type="Pfam" id="PF00361">
    <property type="entry name" value="Proton_antipo_M"/>
    <property type="match status" value="1"/>
</dbReference>
<keyword evidence="9" id="KW-0614">Plasmid</keyword>